<reference evidence="1 2" key="1">
    <citation type="journal article" date="2016" name="Nat. Commun.">
        <title>Thousands of microbial genomes shed light on interconnected biogeochemical processes in an aquifer system.</title>
        <authorList>
            <person name="Anantharaman K."/>
            <person name="Brown C.T."/>
            <person name="Hug L.A."/>
            <person name="Sharon I."/>
            <person name="Castelle C.J."/>
            <person name="Probst A.J."/>
            <person name="Thomas B.C."/>
            <person name="Singh A."/>
            <person name="Wilkins M.J."/>
            <person name="Karaoz U."/>
            <person name="Brodie E.L."/>
            <person name="Williams K.H."/>
            <person name="Hubbard S.S."/>
            <person name="Banfield J.F."/>
        </authorList>
    </citation>
    <scope>NUCLEOTIDE SEQUENCE [LARGE SCALE GENOMIC DNA]</scope>
</reference>
<comment type="caution">
    <text evidence="1">The sequence shown here is derived from an EMBL/GenBank/DDBJ whole genome shotgun (WGS) entry which is preliminary data.</text>
</comment>
<dbReference type="AlphaFoldDB" id="A0A1G2KYJ3"/>
<sequence length="257" mass="30100">MTRKEILSYLDAEDRKAVFQLLKKHKISFRSVFLVVFYSIGPIQNKFQQGAVKSESEGDYGRRWRRSFQRMIERKREEYLQKFNALFVHVDPTKLDTVVAMVPMKKLQPKLRRLQERLKFAELFEAFNPIRMAEIEVMSYREEGGMTIPVIHFAETKVSGGSAQEIGWAEMLGIPVYLYGSEDNIGKYQSRHVILSITAIGKEVVRKRNTFHTAEDALNHVLHDLPRLRRSVILPPLGKLFIELWNERMKLKKKFSK</sequence>
<dbReference type="Proteomes" id="UP000177982">
    <property type="component" value="Unassembled WGS sequence"/>
</dbReference>
<dbReference type="EMBL" id="MHQO01000084">
    <property type="protein sequence ID" value="OHA04284.1"/>
    <property type="molecule type" value="Genomic_DNA"/>
</dbReference>
<gene>
    <name evidence="1" type="ORF">A2934_02030</name>
</gene>
<evidence type="ECO:0000313" key="1">
    <source>
        <dbReference type="EMBL" id="OHA04284.1"/>
    </source>
</evidence>
<proteinExistence type="predicted"/>
<evidence type="ECO:0000313" key="2">
    <source>
        <dbReference type="Proteomes" id="UP000177982"/>
    </source>
</evidence>
<name>A0A1G2KYJ3_9BACT</name>
<accession>A0A1G2KYJ3</accession>
<protein>
    <submittedName>
        <fullName evidence="1">Uncharacterized protein</fullName>
    </submittedName>
</protein>
<organism evidence="1 2">
    <name type="scientific">Candidatus Sungbacteria bacterium RIFCSPLOWO2_01_FULL_47_10</name>
    <dbReference type="NCBI Taxonomy" id="1802276"/>
    <lineage>
        <taxon>Bacteria</taxon>
        <taxon>Candidatus Sungiibacteriota</taxon>
    </lineage>
</organism>